<dbReference type="OMA" id="RILMAPD"/>
<feature type="transmembrane region" description="Helical" evidence="1">
    <location>
        <begin position="49"/>
        <end position="69"/>
    </location>
</feature>
<dbReference type="InParanoid" id="A0A4V1M4F2"/>
<feature type="transmembrane region" description="Helical" evidence="1">
    <location>
        <begin position="81"/>
        <end position="99"/>
    </location>
</feature>
<dbReference type="Proteomes" id="UP000289152">
    <property type="component" value="Unassembled WGS sequence"/>
</dbReference>
<protein>
    <submittedName>
        <fullName evidence="2">Uncharacterized protein</fullName>
    </submittedName>
</protein>
<keyword evidence="3" id="KW-1185">Reference proteome</keyword>
<keyword evidence="1" id="KW-0472">Membrane</keyword>
<name>A0A4V1M4F2_TREME</name>
<dbReference type="VEuPathDB" id="FungiDB:TREMEDRAFT_61244"/>
<proteinExistence type="predicted"/>
<evidence type="ECO:0000313" key="2">
    <source>
        <dbReference type="EMBL" id="RXK40157.1"/>
    </source>
</evidence>
<sequence length="114" mass="12558">MSVTAPIYDKSDPKTPNKLYAFSLPFGPEWEEQKDWYSQAAMMGAGAGMFIKSPIFAWGSLFLGLLAYVQQENFRQAEDAMSSYLILALGLGGVFTVNFPRILMAPDPKVPVTA</sequence>
<evidence type="ECO:0000313" key="3">
    <source>
        <dbReference type="Proteomes" id="UP000289152"/>
    </source>
</evidence>
<keyword evidence="1" id="KW-0812">Transmembrane</keyword>
<dbReference type="EMBL" id="SDIL01000022">
    <property type="protein sequence ID" value="RXK40157.1"/>
    <property type="molecule type" value="Genomic_DNA"/>
</dbReference>
<comment type="caution">
    <text evidence="2">The sequence shown here is derived from an EMBL/GenBank/DDBJ whole genome shotgun (WGS) entry which is preliminary data.</text>
</comment>
<gene>
    <name evidence="2" type="ORF">M231_02615</name>
</gene>
<keyword evidence="1" id="KW-1133">Transmembrane helix</keyword>
<evidence type="ECO:0000256" key="1">
    <source>
        <dbReference type="SAM" id="Phobius"/>
    </source>
</evidence>
<reference evidence="2 3" key="1">
    <citation type="submission" date="2016-06" db="EMBL/GenBank/DDBJ databases">
        <title>Evolution of pathogenesis and genome organization in the Tremellales.</title>
        <authorList>
            <person name="Cuomo C."/>
            <person name="Litvintseva A."/>
            <person name="Heitman J."/>
            <person name="Chen Y."/>
            <person name="Sun S."/>
            <person name="Springer D."/>
            <person name="Dromer F."/>
            <person name="Young S."/>
            <person name="Zeng Q."/>
            <person name="Chapman S."/>
            <person name="Gujja S."/>
            <person name="Saif S."/>
            <person name="Birren B."/>
        </authorList>
    </citation>
    <scope>NUCLEOTIDE SEQUENCE [LARGE SCALE GENOMIC DNA]</scope>
    <source>
        <strain evidence="2 3">ATCC 28783</strain>
    </source>
</reference>
<organism evidence="2 3">
    <name type="scientific">Tremella mesenterica</name>
    <name type="common">Jelly fungus</name>
    <dbReference type="NCBI Taxonomy" id="5217"/>
    <lineage>
        <taxon>Eukaryota</taxon>
        <taxon>Fungi</taxon>
        <taxon>Dikarya</taxon>
        <taxon>Basidiomycota</taxon>
        <taxon>Agaricomycotina</taxon>
        <taxon>Tremellomycetes</taxon>
        <taxon>Tremellales</taxon>
        <taxon>Tremellaceae</taxon>
        <taxon>Tremella</taxon>
    </lineage>
</organism>
<dbReference type="OrthoDB" id="284718at2759"/>
<dbReference type="AlphaFoldDB" id="A0A4V1M4F2"/>
<accession>A0A4V1M4F2</accession>